<accession>A0A1H2HTJ3</accession>
<proteinExistence type="predicted"/>
<organism evidence="1 2">
    <name type="scientific">Halopseudomonas salegens</name>
    <dbReference type="NCBI Taxonomy" id="1434072"/>
    <lineage>
        <taxon>Bacteria</taxon>
        <taxon>Pseudomonadati</taxon>
        <taxon>Pseudomonadota</taxon>
        <taxon>Gammaproteobacteria</taxon>
        <taxon>Pseudomonadales</taxon>
        <taxon>Pseudomonadaceae</taxon>
        <taxon>Halopseudomonas</taxon>
    </lineage>
</organism>
<keyword evidence="2" id="KW-1185">Reference proteome</keyword>
<dbReference type="EMBL" id="LT629787">
    <property type="protein sequence ID" value="SDU35220.1"/>
    <property type="molecule type" value="Genomic_DNA"/>
</dbReference>
<dbReference type="RefSeq" id="WP_157719230.1">
    <property type="nucleotide sequence ID" value="NZ_LT629787.1"/>
</dbReference>
<reference evidence="2" key="1">
    <citation type="submission" date="2016-10" db="EMBL/GenBank/DDBJ databases">
        <authorList>
            <person name="Varghese N."/>
            <person name="Submissions S."/>
        </authorList>
    </citation>
    <scope>NUCLEOTIDE SEQUENCE [LARGE SCALE GENOMIC DNA]</scope>
    <source>
        <strain evidence="2">CECT 8338</strain>
    </source>
</reference>
<protein>
    <submittedName>
        <fullName evidence="1">Uncharacterized protein</fullName>
    </submittedName>
</protein>
<evidence type="ECO:0000313" key="2">
    <source>
        <dbReference type="Proteomes" id="UP000243924"/>
    </source>
</evidence>
<sequence>MLRKLLKRWSRSGQPQPVEDMTDAFGFVDLLAFADGQLSIKGWALAEQGVQGLELKLAGQEMSVAYGALRPDVAAAFPGYACGDACGFEQRFPLDLPPGLHTACLSVIGLRGGRKLIAEQLLPGPRALLPWHQYQTQEAANEQARFHLVFATSGVVQGGTQGILEAYRPFESRTLRIGVRLPVLYMRTTHGSSQDYAFDPDFDIQRQAAGRPLVDDNLSTVLQHCAEQQLPLLLTLNGGIWADSSGTAVDWDLTDFLEQDPDNCQWNQHDQVMPDDCLKNLTGSLESPELGRCLTFNCYAQQNRYYKKRNLQQAAKTILEFYSAHPALLIGINLDPDLYLNPFFDGEQWYDFNPGTVKQFRHWLAGSGPYAGYCAEADADLSAYPVPGLTLEQVSALSGHDCSDWDQIDPPRQPPVLADSGQDPWMQYWERFRRHLVQYHYDEMCDWLVAAGLPASKLFSSQGLMAPASFALPFATRVDSPLKNYDSGGMSIEGAKPAKGHIGAIVYGDSAVNRIRMEGTDSLFATLRAQDPDWAVVEHNTADLRAPDRLPDLAAAHDSLSALFNYGARFVSPMAWNGSNGIFVGSPEFAAYTAYRNTPLEQAVKHFMYARADIPRGAKVWTFGTGQHATADGWELAGADVQLLPGQGLQLHVGEGQQVGLLSPSELDFTVSSTPLLLMVCDQPLAISNLQLEGLDAAGASTPIALQAEVQVDHLALALASDTPQPVFDRLRLSFTCHAPALVLECLLLLPAPVESAHD</sequence>
<dbReference type="Gene3D" id="3.20.20.80">
    <property type="entry name" value="Glycosidases"/>
    <property type="match status" value="1"/>
</dbReference>
<name>A0A1H2HTJ3_9GAMM</name>
<dbReference type="AlphaFoldDB" id="A0A1H2HTJ3"/>
<dbReference type="STRING" id="1434072.SAMN05216210_3302"/>
<dbReference type="Proteomes" id="UP000243924">
    <property type="component" value="Chromosome I"/>
</dbReference>
<evidence type="ECO:0000313" key="1">
    <source>
        <dbReference type="EMBL" id="SDU35220.1"/>
    </source>
</evidence>
<gene>
    <name evidence="1" type="ORF">SAMN05216210_3302</name>
</gene>
<dbReference type="OrthoDB" id="7053871at2"/>